<dbReference type="EMBL" id="RKST01000014">
    <property type="protein sequence ID" value="RUM97131.1"/>
    <property type="molecule type" value="Genomic_DNA"/>
</dbReference>
<proteinExistence type="predicted"/>
<dbReference type="Proteomes" id="UP000281647">
    <property type="component" value="Unassembled WGS sequence"/>
</dbReference>
<sequence length="107" mass="11954">MMPKSVKQFSDDIMVYLVDFAACMRRQVIPAWLQHALGAEPMAQLACVEASRRGNGRFWPYPFGTRRISRSSSLKSPCGGRHHGGLFACLSTKSGSRHARNLNVDWS</sequence>
<dbReference type="AlphaFoldDB" id="A0A432V4R2"/>
<organism evidence="1 2">
    <name type="scientific">Borborobacter arsenicus</name>
    <dbReference type="NCBI Taxonomy" id="1851146"/>
    <lineage>
        <taxon>Bacteria</taxon>
        <taxon>Pseudomonadati</taxon>
        <taxon>Pseudomonadota</taxon>
        <taxon>Alphaproteobacteria</taxon>
        <taxon>Hyphomicrobiales</taxon>
        <taxon>Phyllobacteriaceae</taxon>
        <taxon>Borborobacter</taxon>
    </lineage>
</organism>
<keyword evidence="2" id="KW-1185">Reference proteome</keyword>
<gene>
    <name evidence="1" type="ORF">EET67_14810</name>
</gene>
<evidence type="ECO:0000313" key="2">
    <source>
        <dbReference type="Proteomes" id="UP000281647"/>
    </source>
</evidence>
<reference evidence="1 2" key="1">
    <citation type="submission" date="2018-11" db="EMBL/GenBank/DDBJ databases">
        <title>Pseudaminobacter arsenicus sp. nov., an arsenic-resistant bacterium isolated from arsenic-rich aquifers.</title>
        <authorList>
            <person name="Mu Y."/>
        </authorList>
    </citation>
    <scope>NUCLEOTIDE SEQUENCE [LARGE SCALE GENOMIC DNA]</scope>
    <source>
        <strain evidence="1 2">CB3</strain>
    </source>
</reference>
<comment type="caution">
    <text evidence="1">The sequence shown here is derived from an EMBL/GenBank/DDBJ whole genome shotgun (WGS) entry which is preliminary data.</text>
</comment>
<protein>
    <submittedName>
        <fullName evidence="1">Uncharacterized protein</fullName>
    </submittedName>
</protein>
<evidence type="ECO:0000313" key="1">
    <source>
        <dbReference type="EMBL" id="RUM97131.1"/>
    </source>
</evidence>
<dbReference type="OrthoDB" id="8101294at2"/>
<name>A0A432V4R2_9HYPH</name>
<accession>A0A432V4R2</accession>